<reference evidence="3" key="1">
    <citation type="journal article" date="2017" name="Nat. Ecol. Evol.">
        <title>Genome expansion and lineage-specific genetic innovations in the forest pathogenic fungi Armillaria.</title>
        <authorList>
            <person name="Sipos G."/>
            <person name="Prasanna A.N."/>
            <person name="Walter M.C."/>
            <person name="O'Connor E."/>
            <person name="Balint B."/>
            <person name="Krizsan K."/>
            <person name="Kiss B."/>
            <person name="Hess J."/>
            <person name="Varga T."/>
            <person name="Slot J."/>
            <person name="Riley R."/>
            <person name="Boka B."/>
            <person name="Rigling D."/>
            <person name="Barry K."/>
            <person name="Lee J."/>
            <person name="Mihaltcheva S."/>
            <person name="LaButti K."/>
            <person name="Lipzen A."/>
            <person name="Waldron R."/>
            <person name="Moloney N.M."/>
            <person name="Sperisen C."/>
            <person name="Kredics L."/>
            <person name="Vagvoelgyi C."/>
            <person name="Patrignani A."/>
            <person name="Fitzpatrick D."/>
            <person name="Nagy I."/>
            <person name="Doyle S."/>
            <person name="Anderson J.B."/>
            <person name="Grigoriev I.V."/>
            <person name="Gueldener U."/>
            <person name="Muensterkoetter M."/>
            <person name="Nagy L.G."/>
        </authorList>
    </citation>
    <scope>NUCLEOTIDE SEQUENCE [LARGE SCALE GENOMIC DNA]</scope>
    <source>
        <strain evidence="3">28-4</strain>
    </source>
</reference>
<protein>
    <submittedName>
        <fullName evidence="2">Uncharacterized protein</fullName>
    </submittedName>
</protein>
<dbReference type="AlphaFoldDB" id="A0A2H3BY15"/>
<feature type="compositionally biased region" description="Pro residues" evidence="1">
    <location>
        <begin position="76"/>
        <end position="87"/>
    </location>
</feature>
<evidence type="ECO:0000313" key="3">
    <source>
        <dbReference type="Proteomes" id="UP000218334"/>
    </source>
</evidence>
<evidence type="ECO:0000256" key="1">
    <source>
        <dbReference type="SAM" id="MobiDB-lite"/>
    </source>
</evidence>
<feature type="compositionally biased region" description="Polar residues" evidence="1">
    <location>
        <begin position="51"/>
        <end position="64"/>
    </location>
</feature>
<gene>
    <name evidence="2" type="ORF">ARMSODRAFT_957117</name>
</gene>
<dbReference type="Proteomes" id="UP000218334">
    <property type="component" value="Unassembled WGS sequence"/>
</dbReference>
<dbReference type="EMBL" id="KZ293429">
    <property type="protein sequence ID" value="PBK69487.1"/>
    <property type="molecule type" value="Genomic_DNA"/>
</dbReference>
<evidence type="ECO:0000313" key="2">
    <source>
        <dbReference type="EMBL" id="PBK69487.1"/>
    </source>
</evidence>
<accession>A0A2H3BY15</accession>
<sequence>MSTNRVGGTTLGHKERARNFRDERAGRGAKGGRRVGTNYSAHASRDDQNKQRVQSRVVQGSFQKASAEVWESSMPSPVPPPTLNVER</sequence>
<keyword evidence="3" id="KW-1185">Reference proteome</keyword>
<proteinExistence type="predicted"/>
<name>A0A2H3BY15_9AGAR</name>
<feature type="compositionally biased region" description="Basic and acidic residues" evidence="1">
    <location>
        <begin position="12"/>
        <end position="26"/>
    </location>
</feature>
<organism evidence="2 3">
    <name type="scientific">Armillaria solidipes</name>
    <dbReference type="NCBI Taxonomy" id="1076256"/>
    <lineage>
        <taxon>Eukaryota</taxon>
        <taxon>Fungi</taxon>
        <taxon>Dikarya</taxon>
        <taxon>Basidiomycota</taxon>
        <taxon>Agaricomycotina</taxon>
        <taxon>Agaricomycetes</taxon>
        <taxon>Agaricomycetidae</taxon>
        <taxon>Agaricales</taxon>
        <taxon>Marasmiineae</taxon>
        <taxon>Physalacriaceae</taxon>
        <taxon>Armillaria</taxon>
    </lineage>
</organism>
<feature type="region of interest" description="Disordered" evidence="1">
    <location>
        <begin position="1"/>
        <end position="87"/>
    </location>
</feature>